<organism evidence="2 3">
    <name type="scientific">Globodera rostochiensis</name>
    <name type="common">Golden nematode worm</name>
    <name type="synonym">Heterodera rostochiensis</name>
    <dbReference type="NCBI Taxonomy" id="31243"/>
    <lineage>
        <taxon>Eukaryota</taxon>
        <taxon>Metazoa</taxon>
        <taxon>Ecdysozoa</taxon>
        <taxon>Nematoda</taxon>
        <taxon>Chromadorea</taxon>
        <taxon>Rhabditida</taxon>
        <taxon>Tylenchina</taxon>
        <taxon>Tylenchomorpha</taxon>
        <taxon>Tylenchoidea</taxon>
        <taxon>Heteroderidae</taxon>
        <taxon>Heteroderinae</taxon>
        <taxon>Globodera</taxon>
    </lineage>
</organism>
<dbReference type="WBParaSite" id="Gr19_v10_g6338.t1">
    <property type="protein sequence ID" value="Gr19_v10_g6338.t1"/>
    <property type="gene ID" value="Gr19_v10_g6338"/>
</dbReference>
<accession>A0A914I2T0</accession>
<sequence>MKMILLMFNAVLLLPIIFAMPNPISLLNSETDSNATNTNIQLVNQAKSLDPNERFAAVSRICGLLWKDAKENEVAIAEFVSIGAVPVLVNCLKSTEFCG</sequence>
<evidence type="ECO:0000313" key="2">
    <source>
        <dbReference type="Proteomes" id="UP000887572"/>
    </source>
</evidence>
<reference evidence="3" key="1">
    <citation type="submission" date="2022-11" db="UniProtKB">
        <authorList>
            <consortium name="WormBaseParasite"/>
        </authorList>
    </citation>
    <scope>IDENTIFICATION</scope>
</reference>
<proteinExistence type="predicted"/>
<protein>
    <submittedName>
        <fullName evidence="3">Importin subunit alpha</fullName>
    </submittedName>
</protein>
<keyword evidence="1" id="KW-0732">Signal</keyword>
<keyword evidence="2" id="KW-1185">Reference proteome</keyword>
<dbReference type="Gene3D" id="1.25.10.10">
    <property type="entry name" value="Leucine-rich Repeat Variant"/>
    <property type="match status" value="1"/>
</dbReference>
<dbReference type="InterPro" id="IPR011989">
    <property type="entry name" value="ARM-like"/>
</dbReference>
<feature type="signal peptide" evidence="1">
    <location>
        <begin position="1"/>
        <end position="19"/>
    </location>
</feature>
<feature type="chain" id="PRO_5037548614" evidence="1">
    <location>
        <begin position="20"/>
        <end position="99"/>
    </location>
</feature>
<dbReference type="Proteomes" id="UP000887572">
    <property type="component" value="Unplaced"/>
</dbReference>
<dbReference type="AlphaFoldDB" id="A0A914I2T0"/>
<evidence type="ECO:0000256" key="1">
    <source>
        <dbReference type="SAM" id="SignalP"/>
    </source>
</evidence>
<name>A0A914I2T0_GLORO</name>
<evidence type="ECO:0000313" key="3">
    <source>
        <dbReference type="WBParaSite" id="Gr19_v10_g6338.t1"/>
    </source>
</evidence>